<reference evidence="1 2" key="2">
    <citation type="submission" date="2018-11" db="EMBL/GenBank/DDBJ databases">
        <authorList>
            <consortium name="Pathogen Informatics"/>
        </authorList>
    </citation>
    <scope>NUCLEOTIDE SEQUENCE [LARGE SCALE GENOMIC DNA]</scope>
</reference>
<evidence type="ECO:0000313" key="1">
    <source>
        <dbReference type="EMBL" id="VDK52296.1"/>
    </source>
</evidence>
<evidence type="ECO:0000313" key="3">
    <source>
        <dbReference type="WBParaSite" id="ASIM_0001499001-mRNA-1"/>
    </source>
</evidence>
<name>A0A0M3K263_ANISI</name>
<dbReference type="WBParaSite" id="ASIM_0001499001-mRNA-1">
    <property type="protein sequence ID" value="ASIM_0001499001-mRNA-1"/>
    <property type="gene ID" value="ASIM_0001499001"/>
</dbReference>
<sequence>MFKFVFQRNIRGSRWDVHCIDLALLLVRCKIFLKKWATSFVNLGRRGKKCHRKGHPAQVCSWETPDKRSKNVVNEHIVKDDEEIIPDVSEVEIDEAPVYSVKRVEVEPPHKIEITVSEKTVVLEQEVVKDNWSDYWIECIEWSREDIVSRTPSLTFEEKYHLTLAAYVYMYRLKYDSGQMLSFVLDCVKYDRELLGKGVINRFFSSSKNLTSAFKASASLCFANSFMAPFYTIAFNSSKSPMDGYKFIEDCTHILEGKANFKEYVVERVYSRAVDAIDNVWNGSEKLLFSIGCL</sequence>
<protein>
    <submittedName>
        <fullName evidence="3">Cyclin N-terminal domain-containing protein</fullName>
    </submittedName>
</protein>
<evidence type="ECO:0000313" key="2">
    <source>
        <dbReference type="Proteomes" id="UP000267096"/>
    </source>
</evidence>
<dbReference type="AlphaFoldDB" id="A0A0M3K263"/>
<accession>A0A0M3K263</accession>
<keyword evidence="2" id="KW-1185">Reference proteome</keyword>
<dbReference type="EMBL" id="UYRR01031740">
    <property type="protein sequence ID" value="VDK52296.1"/>
    <property type="molecule type" value="Genomic_DNA"/>
</dbReference>
<gene>
    <name evidence="1" type="ORF">ASIM_LOCUS14400</name>
</gene>
<reference evidence="3" key="1">
    <citation type="submission" date="2017-02" db="UniProtKB">
        <authorList>
            <consortium name="WormBaseParasite"/>
        </authorList>
    </citation>
    <scope>IDENTIFICATION</scope>
</reference>
<proteinExistence type="predicted"/>
<organism evidence="3">
    <name type="scientific">Anisakis simplex</name>
    <name type="common">Herring worm</name>
    <dbReference type="NCBI Taxonomy" id="6269"/>
    <lineage>
        <taxon>Eukaryota</taxon>
        <taxon>Metazoa</taxon>
        <taxon>Ecdysozoa</taxon>
        <taxon>Nematoda</taxon>
        <taxon>Chromadorea</taxon>
        <taxon>Rhabditida</taxon>
        <taxon>Spirurina</taxon>
        <taxon>Ascaridomorpha</taxon>
        <taxon>Ascaridoidea</taxon>
        <taxon>Anisakidae</taxon>
        <taxon>Anisakis</taxon>
        <taxon>Anisakis simplex complex</taxon>
    </lineage>
</organism>
<dbReference type="Proteomes" id="UP000267096">
    <property type="component" value="Unassembled WGS sequence"/>
</dbReference>